<proteinExistence type="predicted"/>
<dbReference type="EC" id="3.6.3.-" evidence="5"/>
<dbReference type="SMART" id="SM00382">
    <property type="entry name" value="AAA"/>
    <property type="match status" value="1"/>
</dbReference>
<dbReference type="SUPFAM" id="SSF52540">
    <property type="entry name" value="P-loop containing nucleoside triphosphate hydrolases"/>
    <property type="match status" value="1"/>
</dbReference>
<accession>A0A0D1JJW4</accession>
<protein>
    <submittedName>
        <fullName evidence="5">SsuB protein</fullName>
        <ecNumber evidence="5">3.6.3.-</ecNumber>
    </submittedName>
</protein>
<keyword evidence="3" id="KW-0067">ATP-binding</keyword>
<dbReference type="GO" id="GO:0016887">
    <property type="term" value="F:ATP hydrolysis activity"/>
    <property type="evidence" value="ECO:0007669"/>
    <property type="project" value="InterPro"/>
</dbReference>
<dbReference type="InterPro" id="IPR003439">
    <property type="entry name" value="ABC_transporter-like_ATP-bd"/>
</dbReference>
<dbReference type="PROSITE" id="PS50893">
    <property type="entry name" value="ABC_TRANSPORTER_2"/>
    <property type="match status" value="1"/>
</dbReference>
<dbReference type="Pfam" id="PF00005">
    <property type="entry name" value="ABC_tran"/>
    <property type="match status" value="1"/>
</dbReference>
<dbReference type="Proteomes" id="UP000032289">
    <property type="component" value="Unassembled WGS sequence"/>
</dbReference>
<keyword evidence="2" id="KW-0547">Nucleotide-binding</keyword>
<dbReference type="InterPro" id="IPR027417">
    <property type="entry name" value="P-loop_NTPase"/>
</dbReference>
<comment type="caution">
    <text evidence="5">The sequence shown here is derived from an EMBL/GenBank/DDBJ whole genome shotgun (WGS) entry which is preliminary data.</text>
</comment>
<evidence type="ECO:0000313" key="5">
    <source>
        <dbReference type="EMBL" id="KIU21648.1"/>
    </source>
</evidence>
<gene>
    <name evidence="5" type="primary">ssuB</name>
    <name evidence="5" type="ORF">ab3b_01893</name>
</gene>
<dbReference type="RefSeq" id="WP_043941677.1">
    <property type="nucleotide sequence ID" value="NZ_JWHT01000047.1"/>
</dbReference>
<dbReference type="PANTHER" id="PTHR42781:SF4">
    <property type="entry name" value="SPERMIDINE_PUTRESCINE IMPORT ATP-BINDING PROTEIN POTA"/>
    <property type="match status" value="1"/>
</dbReference>
<evidence type="ECO:0000256" key="1">
    <source>
        <dbReference type="ARBA" id="ARBA00022448"/>
    </source>
</evidence>
<dbReference type="CDD" id="cd03293">
    <property type="entry name" value="ABC_NrtD_SsuB_transporters"/>
    <property type="match status" value="1"/>
</dbReference>
<dbReference type="InterPro" id="IPR017871">
    <property type="entry name" value="ABC_transporter-like_CS"/>
</dbReference>
<evidence type="ECO:0000256" key="2">
    <source>
        <dbReference type="ARBA" id="ARBA00022741"/>
    </source>
</evidence>
<feature type="domain" description="ABC transporter" evidence="4">
    <location>
        <begin position="7"/>
        <end position="229"/>
    </location>
</feature>
<evidence type="ECO:0000313" key="6">
    <source>
        <dbReference type="Proteomes" id="UP000032289"/>
    </source>
</evidence>
<dbReference type="InterPro" id="IPR003593">
    <property type="entry name" value="AAA+_ATPase"/>
</dbReference>
<evidence type="ECO:0000259" key="4">
    <source>
        <dbReference type="PROSITE" id="PS50893"/>
    </source>
</evidence>
<dbReference type="InterPro" id="IPR050093">
    <property type="entry name" value="ABC_SmlMolc_Importer"/>
</dbReference>
<dbReference type="Gene3D" id="3.40.50.300">
    <property type="entry name" value="P-loop containing nucleotide triphosphate hydrolases"/>
    <property type="match status" value="1"/>
</dbReference>
<sequence>MATDDLIQLTDVTKSYQQHTVLHDVNLTIKTGEFVAFVGESGGGKSTLLRLIAGLEPATTGQLTMDGRPINGLNTVARVMFQDDRLLPWMTVLENLSFKSRDMNEKVRAQELLDLVQLHDFANYYPNQLSGGQKQRVALARALMASPKLLLLDEPLGALDALTRSRMQELIADIVDQENLTTILITHDVGEAAKMADRIVAIKHGTTGLTVPGHRHQTDEMAMIAVANEVQEFILSD</sequence>
<dbReference type="PATRIC" id="fig|137591.24.peg.1835"/>
<dbReference type="PANTHER" id="PTHR42781">
    <property type="entry name" value="SPERMIDINE/PUTRESCINE IMPORT ATP-BINDING PROTEIN POTA"/>
    <property type="match status" value="1"/>
</dbReference>
<name>A0A0D1JJW4_9LACO</name>
<dbReference type="PROSITE" id="PS00211">
    <property type="entry name" value="ABC_TRANSPORTER_1"/>
    <property type="match status" value="1"/>
</dbReference>
<reference evidence="5" key="1">
    <citation type="journal article" date="2015" name="Microbiology (Mosc.)">
        <title>Genomics of the Weissella cibaria species with an examination of its metabolic traits.</title>
        <authorList>
            <person name="Lynch K.M."/>
            <person name="Lucid A."/>
            <person name="Arendt E.K."/>
            <person name="Sleator R.D."/>
            <person name="Lucey B."/>
            <person name="Coffey A."/>
        </authorList>
    </citation>
    <scope>NUCLEOTIDE SEQUENCE [LARGE SCALE GENOMIC DNA]</scope>
    <source>
        <strain evidence="5">AB3b</strain>
    </source>
</reference>
<evidence type="ECO:0000256" key="3">
    <source>
        <dbReference type="ARBA" id="ARBA00022840"/>
    </source>
</evidence>
<dbReference type="AlphaFoldDB" id="A0A0D1JJW4"/>
<keyword evidence="1" id="KW-0813">Transport</keyword>
<keyword evidence="5" id="KW-0378">Hydrolase</keyword>
<organism evidence="5 6">
    <name type="scientific">Weissella cibaria</name>
    <dbReference type="NCBI Taxonomy" id="137591"/>
    <lineage>
        <taxon>Bacteria</taxon>
        <taxon>Bacillati</taxon>
        <taxon>Bacillota</taxon>
        <taxon>Bacilli</taxon>
        <taxon>Lactobacillales</taxon>
        <taxon>Lactobacillaceae</taxon>
        <taxon>Weissella</taxon>
    </lineage>
</organism>
<dbReference type="GO" id="GO:0005524">
    <property type="term" value="F:ATP binding"/>
    <property type="evidence" value="ECO:0007669"/>
    <property type="project" value="UniProtKB-KW"/>
</dbReference>
<dbReference type="EMBL" id="JWHT01000047">
    <property type="protein sequence ID" value="KIU21648.1"/>
    <property type="molecule type" value="Genomic_DNA"/>
</dbReference>